<dbReference type="AlphaFoldDB" id="A0ABC9C0Z6"/>
<keyword evidence="2" id="KW-1133">Transmembrane helix</keyword>
<feature type="region of interest" description="Disordered" evidence="1">
    <location>
        <begin position="1"/>
        <end position="40"/>
    </location>
</feature>
<evidence type="ECO:0000313" key="4">
    <source>
        <dbReference type="Proteomes" id="UP001497457"/>
    </source>
</evidence>
<feature type="compositionally biased region" description="Basic and acidic residues" evidence="1">
    <location>
        <begin position="1"/>
        <end position="15"/>
    </location>
</feature>
<feature type="transmembrane region" description="Helical" evidence="2">
    <location>
        <begin position="142"/>
        <end position="167"/>
    </location>
</feature>
<sequence length="248" mass="25805">MSALRGESRGGETVHRGAPPLPIRRWATPTPTPSSDTCPHGRDLVDLGRVVRQIQISLALPQFCVLAGGALGQPSSSSGIQHGRRGGRQLLLEVPAAPQNRCRELAAPMDQRGTKLMVAGLFITMIAVGVGVLGLNSGGYDALGTLAVCYLGLIAGVNLISLGMLMADAGNVPPASPIDVVAGFVRRRLTWIGSITVSSALAAFAGKSSVIYYLGYTFVLALGMIVTVVGFLAPWRHPTRGGGGNNIK</sequence>
<dbReference type="EMBL" id="OZ075138">
    <property type="protein sequence ID" value="CAL5010633.1"/>
    <property type="molecule type" value="Genomic_DNA"/>
</dbReference>
<accession>A0ABC9C0Z6</accession>
<evidence type="ECO:0000313" key="3">
    <source>
        <dbReference type="EMBL" id="CAL5010633.1"/>
    </source>
</evidence>
<proteinExistence type="predicted"/>
<gene>
    <name evidence="3" type="ORF">URODEC1_LOCUS70082</name>
</gene>
<feature type="transmembrane region" description="Helical" evidence="2">
    <location>
        <begin position="211"/>
        <end position="233"/>
    </location>
</feature>
<reference evidence="3" key="1">
    <citation type="submission" date="2024-10" db="EMBL/GenBank/DDBJ databases">
        <authorList>
            <person name="Ryan C."/>
        </authorList>
    </citation>
    <scope>NUCLEOTIDE SEQUENCE [LARGE SCALE GENOMIC DNA]</scope>
</reference>
<name>A0ABC9C0Z6_9POAL</name>
<evidence type="ECO:0000256" key="2">
    <source>
        <dbReference type="SAM" id="Phobius"/>
    </source>
</evidence>
<organism evidence="3 4">
    <name type="scientific">Urochloa decumbens</name>
    <dbReference type="NCBI Taxonomy" id="240449"/>
    <lineage>
        <taxon>Eukaryota</taxon>
        <taxon>Viridiplantae</taxon>
        <taxon>Streptophyta</taxon>
        <taxon>Embryophyta</taxon>
        <taxon>Tracheophyta</taxon>
        <taxon>Spermatophyta</taxon>
        <taxon>Magnoliopsida</taxon>
        <taxon>Liliopsida</taxon>
        <taxon>Poales</taxon>
        <taxon>Poaceae</taxon>
        <taxon>PACMAD clade</taxon>
        <taxon>Panicoideae</taxon>
        <taxon>Panicodae</taxon>
        <taxon>Paniceae</taxon>
        <taxon>Melinidinae</taxon>
        <taxon>Urochloa</taxon>
    </lineage>
</organism>
<evidence type="ECO:0000256" key="1">
    <source>
        <dbReference type="SAM" id="MobiDB-lite"/>
    </source>
</evidence>
<keyword evidence="2" id="KW-0812">Transmembrane</keyword>
<dbReference type="Proteomes" id="UP001497457">
    <property type="component" value="Chromosome 28b"/>
</dbReference>
<keyword evidence="2" id="KW-0472">Membrane</keyword>
<protein>
    <submittedName>
        <fullName evidence="3">Uncharacterized protein</fullName>
    </submittedName>
</protein>
<feature type="transmembrane region" description="Helical" evidence="2">
    <location>
        <begin position="116"/>
        <end position="136"/>
    </location>
</feature>
<keyword evidence="4" id="KW-1185">Reference proteome</keyword>